<gene>
    <name evidence="15" type="ORF">BCR37DRAFT_346001</name>
</gene>
<dbReference type="InterPro" id="IPR031468">
    <property type="entry name" value="SMP_LBD"/>
</dbReference>
<dbReference type="PANTHER" id="PTHR47348">
    <property type="entry name" value="MEIOTICALLY UP-REGULATED GENE 190 PROTEIN"/>
    <property type="match status" value="1"/>
</dbReference>
<keyword evidence="5" id="KW-0677">Repeat</keyword>
<comment type="caution">
    <text evidence="15">The sequence shown here is derived from an EMBL/GenBank/DDBJ whole genome shotgun (WGS) entry which is preliminary data.</text>
</comment>
<keyword evidence="3" id="KW-0597">Phosphoprotein</keyword>
<accession>A0A1Y2FJD3</accession>
<evidence type="ECO:0000256" key="8">
    <source>
        <dbReference type="ARBA" id="ARBA00023055"/>
    </source>
</evidence>
<feature type="transmembrane region" description="Helical" evidence="12">
    <location>
        <begin position="7"/>
        <end position="26"/>
    </location>
</feature>
<protein>
    <recommendedName>
        <fullName evidence="17">C2 domain-containing protein</fullName>
    </recommendedName>
</protein>
<feature type="region of interest" description="Disordered" evidence="11">
    <location>
        <begin position="849"/>
        <end position="911"/>
    </location>
</feature>
<evidence type="ECO:0000256" key="12">
    <source>
        <dbReference type="SAM" id="Phobius"/>
    </source>
</evidence>
<proteinExistence type="predicted"/>
<sequence length="945" mass="107023">MEESQRALFQWGNVVVFVSLTLQVVFSTKFLPIGWLLWIHAILAIGSLVWVRNNVTSHFRETFHEAERVRGENATLSQVPESVEWLNNIVRTIWPTINPELFAGPIDLLEDVMQKQVPSIVHTVKVSDLDIGSVPLRILSMRYLPDDGHARDEDDAGEYANIEVSFGYRGGKTDKSLSAKAKHIHLLVWFQVGLRKVLGIPIPIWVEVQGIVGKARVRIQLLPDPPFVKNGTLTLLGMPKIELSTTPVSQRFFNVMNLPFVSQLVSFAIKIVARDLIAPRSYTLDISKLMVGDDVKKETAAIGVLMVTFHHATGVPRSDHRPGRAKVDPYLTLQYSQFGKTTYSTRVIKQDHEPVWEETCFLPILPGPVKAGEKIRVNLWDSDRFTADDLLGRVELDLPTLVRQAGHFERRNDKIVGTKTAHLHWSIGFFGKRTIPDQPVPPLVDTRTPPDLRDHPYFKEQQPAWTVDSKQEQLICRLPPDMNYPGILSIQIHQINDLGIPSVKSSFHHQSGDVIAEEAVEVATEDDSKSAPSSYCCISLNDELVYKTRTRAFTNRPIFNASFERFIRCCTDTRIRITVRDQRFREDDPIIGILPLDLGEVLKDQGQVTRWFPIAEGLGYGVMRVSILFRNIDLQLPRALQGWNLGTLKLYSFKAVVGEEDAAALQDCSLRIDTQLQRKTISAIHAGRDGDVSWDMPRKLIFPIRRRHATSLSIEMHRGGVPFTKKGLFSGIYGSCCIALSAIDDNQRSILKIPIFQTADYARFKKNSLSESDASLRKIGYLEVDCCLTSGLSPVHRRFCKRSSDLAQTHEAWETEQSFRKRMRDDLRMEKGTTEERLSTAETFGVSIASMDTPRTGPNKAQEVPPDEDWMDSDSDADKGHRTMSEWVEDKAAARRERHRRHRGIMQKKPIRTAAWVKNGLKKGVSKVSRALTLNREDDLVEREV</sequence>
<dbReference type="Gene3D" id="2.60.40.150">
    <property type="entry name" value="C2 domain"/>
    <property type="match status" value="2"/>
</dbReference>
<dbReference type="InterPro" id="IPR037765">
    <property type="entry name" value="C2B_Tricalbin"/>
</dbReference>
<keyword evidence="4 12" id="KW-0812">Transmembrane</keyword>
<dbReference type="OrthoDB" id="419768at2759"/>
<dbReference type="STRING" id="56484.A0A1Y2FJD3"/>
<dbReference type="EMBL" id="MCFI01000007">
    <property type="protein sequence ID" value="ORY83707.1"/>
    <property type="molecule type" value="Genomic_DNA"/>
</dbReference>
<feature type="compositionally biased region" description="Acidic residues" evidence="11">
    <location>
        <begin position="865"/>
        <end position="875"/>
    </location>
</feature>
<organism evidence="15 16">
    <name type="scientific">Protomyces lactucae-debilis</name>
    <dbReference type="NCBI Taxonomy" id="2754530"/>
    <lineage>
        <taxon>Eukaryota</taxon>
        <taxon>Fungi</taxon>
        <taxon>Dikarya</taxon>
        <taxon>Ascomycota</taxon>
        <taxon>Taphrinomycotina</taxon>
        <taxon>Taphrinomycetes</taxon>
        <taxon>Taphrinales</taxon>
        <taxon>Protomycetaceae</taxon>
        <taxon>Protomyces</taxon>
    </lineage>
</organism>
<feature type="compositionally biased region" description="Basic and acidic residues" evidence="11">
    <location>
        <begin position="876"/>
        <end position="895"/>
    </location>
</feature>
<comment type="subcellular location">
    <subcellularLocation>
        <location evidence="1">Endoplasmic reticulum membrane</location>
    </subcellularLocation>
</comment>
<dbReference type="InterPro" id="IPR035892">
    <property type="entry name" value="C2_domain_sf"/>
</dbReference>
<dbReference type="PROSITE" id="PS51847">
    <property type="entry name" value="SMP"/>
    <property type="match status" value="1"/>
</dbReference>
<evidence type="ECO:0000256" key="6">
    <source>
        <dbReference type="ARBA" id="ARBA00022824"/>
    </source>
</evidence>
<evidence type="ECO:0000256" key="10">
    <source>
        <dbReference type="ARBA" id="ARBA00023136"/>
    </source>
</evidence>
<dbReference type="GO" id="GO:0006869">
    <property type="term" value="P:lipid transport"/>
    <property type="evidence" value="ECO:0007669"/>
    <property type="project" value="UniProtKB-KW"/>
</dbReference>
<feature type="domain" description="C2" evidence="13">
    <location>
        <begin position="468"/>
        <end position="612"/>
    </location>
</feature>
<dbReference type="GO" id="GO:0008289">
    <property type="term" value="F:lipid binding"/>
    <property type="evidence" value="ECO:0007669"/>
    <property type="project" value="UniProtKB-KW"/>
</dbReference>
<feature type="compositionally biased region" description="Basic residues" evidence="11">
    <location>
        <begin position="896"/>
        <end position="911"/>
    </location>
</feature>
<dbReference type="Pfam" id="PF00168">
    <property type="entry name" value="C2"/>
    <property type="match status" value="2"/>
</dbReference>
<evidence type="ECO:0000256" key="11">
    <source>
        <dbReference type="SAM" id="MobiDB-lite"/>
    </source>
</evidence>
<dbReference type="SMART" id="SM00239">
    <property type="entry name" value="C2"/>
    <property type="match status" value="2"/>
</dbReference>
<evidence type="ECO:0000313" key="16">
    <source>
        <dbReference type="Proteomes" id="UP000193685"/>
    </source>
</evidence>
<evidence type="ECO:0000256" key="4">
    <source>
        <dbReference type="ARBA" id="ARBA00022692"/>
    </source>
</evidence>
<feature type="transmembrane region" description="Helical" evidence="12">
    <location>
        <begin position="32"/>
        <end position="51"/>
    </location>
</feature>
<evidence type="ECO:0000256" key="3">
    <source>
        <dbReference type="ARBA" id="ARBA00022553"/>
    </source>
</evidence>
<feature type="domain" description="SMP-LTD" evidence="14">
    <location>
        <begin position="79"/>
        <end position="287"/>
    </location>
</feature>
<keyword evidence="7 12" id="KW-1133">Transmembrane helix</keyword>
<dbReference type="GeneID" id="63784255"/>
<dbReference type="PROSITE" id="PS50004">
    <property type="entry name" value="C2"/>
    <property type="match status" value="2"/>
</dbReference>
<feature type="domain" description="C2" evidence="13">
    <location>
        <begin position="285"/>
        <end position="412"/>
    </location>
</feature>
<evidence type="ECO:0008006" key="17">
    <source>
        <dbReference type="Google" id="ProtNLM"/>
    </source>
</evidence>
<keyword evidence="10 12" id="KW-0472">Membrane</keyword>
<evidence type="ECO:0000256" key="7">
    <source>
        <dbReference type="ARBA" id="ARBA00022989"/>
    </source>
</evidence>
<dbReference type="CDD" id="cd21676">
    <property type="entry name" value="SMP_Mug190"/>
    <property type="match status" value="1"/>
</dbReference>
<evidence type="ECO:0000256" key="9">
    <source>
        <dbReference type="ARBA" id="ARBA00023121"/>
    </source>
</evidence>
<evidence type="ECO:0000256" key="5">
    <source>
        <dbReference type="ARBA" id="ARBA00022737"/>
    </source>
</evidence>
<evidence type="ECO:0000259" key="13">
    <source>
        <dbReference type="PROSITE" id="PS50004"/>
    </source>
</evidence>
<dbReference type="InterPro" id="IPR057349">
    <property type="entry name" value="C2_Mug190_3rd"/>
</dbReference>
<reference evidence="15 16" key="1">
    <citation type="submission" date="2016-07" db="EMBL/GenBank/DDBJ databases">
        <title>Pervasive Adenine N6-methylation of Active Genes in Fungi.</title>
        <authorList>
            <consortium name="DOE Joint Genome Institute"/>
            <person name="Mondo S.J."/>
            <person name="Dannebaum R.O."/>
            <person name="Kuo R.C."/>
            <person name="Labutti K."/>
            <person name="Haridas S."/>
            <person name="Kuo A."/>
            <person name="Salamov A."/>
            <person name="Ahrendt S.R."/>
            <person name="Lipzen A."/>
            <person name="Sullivan W."/>
            <person name="Andreopoulos W.B."/>
            <person name="Clum A."/>
            <person name="Lindquist E."/>
            <person name="Daum C."/>
            <person name="Ramamoorthy G.K."/>
            <person name="Gryganskyi A."/>
            <person name="Culley D."/>
            <person name="Magnuson J.K."/>
            <person name="James T.Y."/>
            <person name="O'Malley M.A."/>
            <person name="Stajich J.E."/>
            <person name="Spatafora J.W."/>
            <person name="Visel A."/>
            <person name="Grigoriev I.V."/>
        </authorList>
    </citation>
    <scope>NUCLEOTIDE SEQUENCE [LARGE SCALE GENOMIC DNA]</scope>
    <source>
        <strain evidence="15 16">12-1054</strain>
    </source>
</reference>
<evidence type="ECO:0000313" key="15">
    <source>
        <dbReference type="EMBL" id="ORY83707.1"/>
    </source>
</evidence>
<dbReference type="GO" id="GO:0005789">
    <property type="term" value="C:endoplasmic reticulum membrane"/>
    <property type="evidence" value="ECO:0007669"/>
    <property type="project" value="UniProtKB-SubCell"/>
</dbReference>
<keyword evidence="16" id="KW-1185">Reference proteome</keyword>
<evidence type="ECO:0000259" key="14">
    <source>
        <dbReference type="PROSITE" id="PS51847"/>
    </source>
</evidence>
<dbReference type="GO" id="GO:0061817">
    <property type="term" value="P:endoplasmic reticulum-plasma membrane tethering"/>
    <property type="evidence" value="ECO:0007669"/>
    <property type="project" value="InterPro"/>
</dbReference>
<dbReference type="Pfam" id="PF25331">
    <property type="entry name" value="C2_Mug190_3rd"/>
    <property type="match status" value="1"/>
</dbReference>
<keyword evidence="8" id="KW-0445">Lipid transport</keyword>
<keyword evidence="2" id="KW-0813">Transport</keyword>
<dbReference type="Pfam" id="PF25669">
    <property type="entry name" value="SMP_MUG190-like"/>
    <property type="match status" value="1"/>
</dbReference>
<keyword evidence="6" id="KW-0256">Endoplasmic reticulum</keyword>
<evidence type="ECO:0000256" key="1">
    <source>
        <dbReference type="ARBA" id="ARBA00004586"/>
    </source>
</evidence>
<dbReference type="RefSeq" id="XP_040726002.1">
    <property type="nucleotide sequence ID" value="XM_040867656.1"/>
</dbReference>
<dbReference type="SUPFAM" id="SSF49562">
    <property type="entry name" value="C2 domain (Calcium/lipid-binding domain, CaLB)"/>
    <property type="match status" value="2"/>
</dbReference>
<keyword evidence="9" id="KW-0446">Lipid-binding</keyword>
<dbReference type="CDD" id="cd04052">
    <property type="entry name" value="C2B_Tricalbin-like"/>
    <property type="match status" value="1"/>
</dbReference>
<name>A0A1Y2FJD3_PROLT</name>
<dbReference type="Proteomes" id="UP000193685">
    <property type="component" value="Unassembled WGS sequence"/>
</dbReference>
<dbReference type="PANTHER" id="PTHR47348:SF3">
    <property type="entry name" value="MEIOTICALLY UP-REGULATED GENE 190 PROTEIN"/>
    <property type="match status" value="1"/>
</dbReference>
<dbReference type="AlphaFoldDB" id="A0A1Y2FJD3"/>
<evidence type="ECO:0000256" key="2">
    <source>
        <dbReference type="ARBA" id="ARBA00022448"/>
    </source>
</evidence>
<dbReference type="InterPro" id="IPR000008">
    <property type="entry name" value="C2_dom"/>
</dbReference>